<dbReference type="PANTHER" id="PTHR42067">
    <property type="entry name" value="YALI0C15378P"/>
    <property type="match status" value="1"/>
</dbReference>
<feature type="coiled-coil region" evidence="1">
    <location>
        <begin position="154"/>
        <end position="181"/>
    </location>
</feature>
<evidence type="ECO:0000313" key="5">
    <source>
        <dbReference type="Proteomes" id="UP000242877"/>
    </source>
</evidence>
<dbReference type="EMBL" id="AZGZ01000001">
    <property type="protein sequence ID" value="KZZ98190.1"/>
    <property type="molecule type" value="Genomic_DNA"/>
</dbReference>
<evidence type="ECO:0000256" key="2">
    <source>
        <dbReference type="SAM" id="MobiDB-lite"/>
    </source>
</evidence>
<dbReference type="Pfam" id="PF21924">
    <property type="entry name" value="XRCC4_CC"/>
    <property type="match status" value="1"/>
</dbReference>
<comment type="caution">
    <text evidence="4">The sequence shown here is derived from an EMBL/GenBank/DDBJ whole genome shotgun (WGS) entry which is preliminary data.</text>
</comment>
<dbReference type="AlphaFoldDB" id="A0A166PP85"/>
<reference evidence="4 5" key="1">
    <citation type="journal article" date="2016" name="Genome Biol. Evol.">
        <title>Divergent and convergent evolution of fungal pathogenicity.</title>
        <authorList>
            <person name="Shang Y."/>
            <person name="Xiao G."/>
            <person name="Zheng P."/>
            <person name="Cen K."/>
            <person name="Zhan S."/>
            <person name="Wang C."/>
        </authorList>
    </citation>
    <scope>NUCLEOTIDE SEQUENCE [LARGE SCALE GENOMIC DNA]</scope>
    <source>
        <strain evidence="4 5">ARSEF 7405</strain>
    </source>
</reference>
<proteinExistence type="predicted"/>
<accession>A0A166PP85</accession>
<keyword evidence="5" id="KW-1185">Reference proteome</keyword>
<gene>
    <name evidence="4" type="ORF">AAP_00451</name>
</gene>
<feature type="compositionally biased region" description="Acidic residues" evidence="2">
    <location>
        <begin position="300"/>
        <end position="312"/>
    </location>
</feature>
<dbReference type="Gene3D" id="1.20.5.370">
    <property type="match status" value="1"/>
</dbReference>
<dbReference type="OrthoDB" id="8064436at2759"/>
<name>A0A166PP85_9EURO</name>
<evidence type="ECO:0000259" key="3">
    <source>
        <dbReference type="Pfam" id="PF21924"/>
    </source>
</evidence>
<sequence length="312" mass="34968">MAEPQIIRISRSDSDDGFVLVRAAQRSKSSDLDLRLYATEGEAVYKTSVRASGVEKLRAKNNRSSEEEWSTILAYGFHQKPDIKDSNWIKGLKLTASVISSSDDDDDDEEDKSVSITFRKKIGDISQKLGSVELRQCEDEISLFDWCGTAVSSATSLQDNLSSLQEKAASLEDMNYQLKHQLDEFIKAKSEHEKQMLAKFAQLLNEKKLKIRNQQRLLSMLNGGSKDGQKSESKETQIKDEPSESPEPVSKSKSKTRAFKRKSQPDSSDDDGFDKMDVDHPKESDAETQSGSDRETPQPLEDDVETASEDES</sequence>
<dbReference type="VEuPathDB" id="FungiDB:AAP_00451"/>
<dbReference type="PANTHER" id="PTHR42067:SF1">
    <property type="entry name" value="MITOTIC APPARATUS PROTEIN P62"/>
    <property type="match status" value="1"/>
</dbReference>
<evidence type="ECO:0000313" key="4">
    <source>
        <dbReference type="EMBL" id="KZZ98190.1"/>
    </source>
</evidence>
<dbReference type="InterPro" id="IPR014751">
    <property type="entry name" value="XRCC4-like_C"/>
</dbReference>
<dbReference type="InterPro" id="IPR053962">
    <property type="entry name" value="XRCC4_CC"/>
</dbReference>
<keyword evidence="1" id="KW-0175">Coiled coil</keyword>
<feature type="compositionally biased region" description="Basic and acidic residues" evidence="2">
    <location>
        <begin position="227"/>
        <end position="242"/>
    </location>
</feature>
<dbReference type="Proteomes" id="UP000242877">
    <property type="component" value="Unassembled WGS sequence"/>
</dbReference>
<evidence type="ECO:0000256" key="1">
    <source>
        <dbReference type="SAM" id="Coils"/>
    </source>
</evidence>
<feature type="compositionally biased region" description="Basic residues" evidence="2">
    <location>
        <begin position="252"/>
        <end position="262"/>
    </location>
</feature>
<feature type="region of interest" description="Disordered" evidence="2">
    <location>
        <begin position="220"/>
        <end position="312"/>
    </location>
</feature>
<feature type="domain" description="XRCC4 coiled-coil" evidence="3">
    <location>
        <begin position="155"/>
        <end position="213"/>
    </location>
</feature>
<feature type="compositionally biased region" description="Basic and acidic residues" evidence="2">
    <location>
        <begin position="273"/>
        <end position="285"/>
    </location>
</feature>
<protein>
    <submittedName>
        <fullName evidence="4">DNA double-strand break repair and VJ recombination XRCC4</fullName>
    </submittedName>
</protein>
<dbReference type="SUPFAM" id="SSF58022">
    <property type="entry name" value="XRCC4, C-terminal oligomerization domain"/>
    <property type="match status" value="1"/>
</dbReference>
<organism evidence="4 5">
    <name type="scientific">Ascosphaera apis ARSEF 7405</name>
    <dbReference type="NCBI Taxonomy" id="392613"/>
    <lineage>
        <taxon>Eukaryota</taxon>
        <taxon>Fungi</taxon>
        <taxon>Dikarya</taxon>
        <taxon>Ascomycota</taxon>
        <taxon>Pezizomycotina</taxon>
        <taxon>Eurotiomycetes</taxon>
        <taxon>Eurotiomycetidae</taxon>
        <taxon>Onygenales</taxon>
        <taxon>Ascosphaeraceae</taxon>
        <taxon>Ascosphaera</taxon>
    </lineage>
</organism>